<dbReference type="KEGG" id="dcm:NIES806_10300"/>
<accession>A0A1Z4V010</accession>
<reference evidence="1 2" key="1">
    <citation type="submission" date="2017-06" db="EMBL/GenBank/DDBJ databases">
        <title>Genome sequencing of cyanobaciteial culture collection at National Institute for Environmental Studies (NIES).</title>
        <authorList>
            <person name="Hirose Y."/>
            <person name="Shimura Y."/>
            <person name="Fujisawa T."/>
            <person name="Nakamura Y."/>
            <person name="Kawachi M."/>
        </authorList>
    </citation>
    <scope>NUCLEOTIDE SEQUENCE [LARGE SCALE GENOMIC DNA]</scope>
    <source>
        <strain evidence="1 2">NIES-806</strain>
    </source>
</reference>
<dbReference type="AlphaFoldDB" id="A0A1Z4V010"/>
<sequence>MNNKINYEDTMALQIALGEVLQVSLFINYDRYYFVFTVYTDFIRDFIS</sequence>
<proteinExistence type="predicted"/>
<keyword evidence="2" id="KW-1185">Reference proteome</keyword>
<dbReference type="EMBL" id="AP018316">
    <property type="protein sequence ID" value="BAZ84836.1"/>
    <property type="molecule type" value="Genomic_DNA"/>
</dbReference>
<name>A0A1Z4V010_9CYAN</name>
<evidence type="ECO:0000313" key="1">
    <source>
        <dbReference type="EMBL" id="BAZ84836.1"/>
    </source>
</evidence>
<protein>
    <submittedName>
        <fullName evidence="1">Uncharacterized protein</fullName>
    </submittedName>
</protein>
<gene>
    <name evidence="1" type="ORF">NIES806_10300</name>
</gene>
<dbReference type="Proteomes" id="UP000218702">
    <property type="component" value="Chromosome"/>
</dbReference>
<evidence type="ECO:0000313" key="2">
    <source>
        <dbReference type="Proteomes" id="UP000218702"/>
    </source>
</evidence>
<organism evidence="1 2">
    <name type="scientific">Dolichospermum compactum NIES-806</name>
    <dbReference type="NCBI Taxonomy" id="1973481"/>
    <lineage>
        <taxon>Bacteria</taxon>
        <taxon>Bacillati</taxon>
        <taxon>Cyanobacteriota</taxon>
        <taxon>Cyanophyceae</taxon>
        <taxon>Nostocales</taxon>
        <taxon>Aphanizomenonaceae</taxon>
        <taxon>Dolichospermum</taxon>
        <taxon>Dolichospermum compactum</taxon>
    </lineage>
</organism>